<dbReference type="PANTHER" id="PTHR23524:SF1">
    <property type="entry name" value="MRH DOMAIN-CONTAINING PROTEIN-RELATED"/>
    <property type="match status" value="1"/>
</dbReference>
<dbReference type="STRING" id="13706.A0A1X2HNN5"/>
<keyword evidence="2" id="KW-0472">Membrane</keyword>
<feature type="transmembrane region" description="Helical" evidence="2">
    <location>
        <begin position="187"/>
        <end position="208"/>
    </location>
</feature>
<dbReference type="PANTHER" id="PTHR23524">
    <property type="entry name" value="TRANSPORTER, PUTATIVE (AFU_ORTHOLOGUE AFUA_8G04850)-RELATED"/>
    <property type="match status" value="1"/>
</dbReference>
<feature type="transmembrane region" description="Helical" evidence="2">
    <location>
        <begin position="428"/>
        <end position="447"/>
    </location>
</feature>
<feature type="transmembrane region" description="Helical" evidence="2">
    <location>
        <begin position="160"/>
        <end position="181"/>
    </location>
</feature>
<dbReference type="Proteomes" id="UP000242180">
    <property type="component" value="Unassembled WGS sequence"/>
</dbReference>
<dbReference type="CDD" id="cd06174">
    <property type="entry name" value="MFS"/>
    <property type="match status" value="1"/>
</dbReference>
<accession>A0A1X2HNN5</accession>
<keyword evidence="2" id="KW-0812">Transmembrane</keyword>
<comment type="subcellular location">
    <subcellularLocation>
        <location evidence="1">Membrane</location>
        <topology evidence="1">Multi-pass membrane protein</topology>
    </subcellularLocation>
</comment>
<evidence type="ECO:0000313" key="3">
    <source>
        <dbReference type="EMBL" id="ORZ00939.1"/>
    </source>
</evidence>
<feature type="transmembrane region" description="Helical" evidence="2">
    <location>
        <begin position="61"/>
        <end position="87"/>
    </location>
</feature>
<organism evidence="3 4">
    <name type="scientific">Syncephalastrum racemosum</name>
    <name type="common">Filamentous fungus</name>
    <dbReference type="NCBI Taxonomy" id="13706"/>
    <lineage>
        <taxon>Eukaryota</taxon>
        <taxon>Fungi</taxon>
        <taxon>Fungi incertae sedis</taxon>
        <taxon>Mucoromycota</taxon>
        <taxon>Mucoromycotina</taxon>
        <taxon>Mucoromycetes</taxon>
        <taxon>Mucorales</taxon>
        <taxon>Syncephalastraceae</taxon>
        <taxon>Syncephalastrum</taxon>
    </lineage>
</organism>
<comment type="caution">
    <text evidence="3">The sequence shown here is derived from an EMBL/GenBank/DDBJ whole genome shotgun (WGS) entry which is preliminary data.</text>
</comment>
<dbReference type="Pfam" id="PF07690">
    <property type="entry name" value="MFS_1"/>
    <property type="match status" value="1"/>
</dbReference>
<gene>
    <name evidence="3" type="ORF">BCR43DRAFT_486073</name>
</gene>
<sequence>MSSHEKDSTWASVDFASRELTKESADASIIDMQQHAGINDSPKRKFLWLVPIAQDVHPLQLFFFLFAVFTSLSVIVFVSAGTSWILTGILGISDSSGDITGSLSTYSEIMSIVAVVFWGTVSDTIEKRTVMSISLAIMGVCAIGYPFVKNVYPDALMLRLCYSIGTAGTTAMMAAMMVQVAHGKGGLVSGMIGAVSGLGAIFTAFCLFEVPSLLNKQYQFQDPNQSTRVGFGIIGGVTVTLATILWFLMPRKGSNKPRLPDISASNFRYHAVNYFVRIYKGAQEAKDPRIALAFVTSFFARADEIIITNFISLWITQYYIDSGVCRVGSSCYQAMGSTGTMTGIAQAVALVATPFFGAASEYAAKELPVIVAGIVGACGCIPFAFSIDPTSSSAMAFVVLIAIGEYGMIVSGMALISSNRIKPEIHGSVAGAYSFFGAVGIIILSKLGGKLFDVWMKGAPFLLLGIGHILVGIMAGAVLLCRVVKQIRRGRSPGERSAFLT</sequence>
<dbReference type="InParanoid" id="A0A1X2HNN5"/>
<dbReference type="AlphaFoldDB" id="A0A1X2HNN5"/>
<protein>
    <submittedName>
        <fullName evidence="3">Major facilitator superfamily domain-containing protein</fullName>
    </submittedName>
</protein>
<dbReference type="GO" id="GO:0022857">
    <property type="term" value="F:transmembrane transporter activity"/>
    <property type="evidence" value="ECO:0007669"/>
    <property type="project" value="InterPro"/>
</dbReference>
<evidence type="ECO:0000313" key="4">
    <source>
        <dbReference type="Proteomes" id="UP000242180"/>
    </source>
</evidence>
<feature type="transmembrane region" description="Helical" evidence="2">
    <location>
        <begin position="393"/>
        <end position="416"/>
    </location>
</feature>
<dbReference type="EMBL" id="MCGN01000002">
    <property type="protein sequence ID" value="ORZ00939.1"/>
    <property type="molecule type" value="Genomic_DNA"/>
</dbReference>
<dbReference type="SUPFAM" id="SSF103473">
    <property type="entry name" value="MFS general substrate transporter"/>
    <property type="match status" value="1"/>
</dbReference>
<keyword evidence="4" id="KW-1185">Reference proteome</keyword>
<evidence type="ECO:0000256" key="1">
    <source>
        <dbReference type="ARBA" id="ARBA00004141"/>
    </source>
</evidence>
<feature type="transmembrane region" description="Helical" evidence="2">
    <location>
        <begin position="343"/>
        <end position="360"/>
    </location>
</feature>
<feature type="transmembrane region" description="Helical" evidence="2">
    <location>
        <begin position="229"/>
        <end position="249"/>
    </location>
</feature>
<dbReference type="OMA" id="IPLFVNH"/>
<evidence type="ECO:0000256" key="2">
    <source>
        <dbReference type="SAM" id="Phobius"/>
    </source>
</evidence>
<proteinExistence type="predicted"/>
<feature type="transmembrane region" description="Helical" evidence="2">
    <location>
        <begin position="130"/>
        <end position="148"/>
    </location>
</feature>
<feature type="transmembrane region" description="Helical" evidence="2">
    <location>
        <begin position="99"/>
        <end position="118"/>
    </location>
</feature>
<feature type="transmembrane region" description="Helical" evidence="2">
    <location>
        <begin position="367"/>
        <end position="387"/>
    </location>
</feature>
<keyword evidence="2" id="KW-1133">Transmembrane helix</keyword>
<dbReference type="InterPro" id="IPR011701">
    <property type="entry name" value="MFS"/>
</dbReference>
<dbReference type="GO" id="GO:0016020">
    <property type="term" value="C:membrane"/>
    <property type="evidence" value="ECO:0007669"/>
    <property type="project" value="UniProtKB-SubCell"/>
</dbReference>
<dbReference type="InterPro" id="IPR036259">
    <property type="entry name" value="MFS_trans_sf"/>
</dbReference>
<dbReference type="OrthoDB" id="18110at2759"/>
<reference evidence="3 4" key="1">
    <citation type="submission" date="2016-07" db="EMBL/GenBank/DDBJ databases">
        <title>Pervasive Adenine N6-methylation of Active Genes in Fungi.</title>
        <authorList>
            <consortium name="DOE Joint Genome Institute"/>
            <person name="Mondo S.J."/>
            <person name="Dannebaum R.O."/>
            <person name="Kuo R.C."/>
            <person name="Labutti K."/>
            <person name="Haridas S."/>
            <person name="Kuo A."/>
            <person name="Salamov A."/>
            <person name="Ahrendt S.R."/>
            <person name="Lipzen A."/>
            <person name="Sullivan W."/>
            <person name="Andreopoulos W.B."/>
            <person name="Clum A."/>
            <person name="Lindquist E."/>
            <person name="Daum C."/>
            <person name="Ramamoorthy G.K."/>
            <person name="Gryganskyi A."/>
            <person name="Culley D."/>
            <person name="Magnuson J.K."/>
            <person name="James T.Y."/>
            <person name="O'Malley M.A."/>
            <person name="Stajich J.E."/>
            <person name="Spatafora J.W."/>
            <person name="Visel A."/>
            <person name="Grigoriev I.V."/>
        </authorList>
    </citation>
    <scope>NUCLEOTIDE SEQUENCE [LARGE SCALE GENOMIC DNA]</scope>
    <source>
        <strain evidence="3 4">NRRL 2496</strain>
    </source>
</reference>
<name>A0A1X2HNN5_SYNRA</name>
<dbReference type="Gene3D" id="1.20.1250.20">
    <property type="entry name" value="MFS general substrate transporter like domains"/>
    <property type="match status" value="2"/>
</dbReference>
<feature type="transmembrane region" description="Helical" evidence="2">
    <location>
        <begin position="459"/>
        <end position="481"/>
    </location>
</feature>